<dbReference type="OrthoDB" id="9808429at2"/>
<protein>
    <recommendedName>
        <fullName evidence="3">Acyl-CoA thioesterase</fullName>
    </recommendedName>
</protein>
<name>A0A1L3GRH2_9BACT</name>
<keyword evidence="2" id="KW-1185">Reference proteome</keyword>
<proteinExistence type="predicted"/>
<dbReference type="STRING" id="1842532.A7E78_12255"/>
<dbReference type="Pfam" id="PF13279">
    <property type="entry name" value="4HBT_2"/>
    <property type="match status" value="1"/>
</dbReference>
<accession>A0A1L3GRH2</accession>
<dbReference type="SUPFAM" id="SSF54637">
    <property type="entry name" value="Thioesterase/thiol ester dehydrase-isomerase"/>
    <property type="match status" value="1"/>
</dbReference>
<gene>
    <name evidence="1" type="ORF">A7E78_12255</name>
</gene>
<dbReference type="InterPro" id="IPR029069">
    <property type="entry name" value="HotDog_dom_sf"/>
</dbReference>
<dbReference type="EMBL" id="CP015519">
    <property type="protein sequence ID" value="APG28546.1"/>
    <property type="molecule type" value="Genomic_DNA"/>
</dbReference>
<dbReference type="KEGG" id="pef:A7E78_12255"/>
<dbReference type="RefSeq" id="WP_072284573.1">
    <property type="nucleotide sequence ID" value="NZ_CP015519.1"/>
</dbReference>
<dbReference type="AlphaFoldDB" id="A0A1L3GRH2"/>
<evidence type="ECO:0000313" key="1">
    <source>
        <dbReference type="EMBL" id="APG28546.1"/>
    </source>
</evidence>
<evidence type="ECO:0000313" key="2">
    <source>
        <dbReference type="Proteomes" id="UP000182517"/>
    </source>
</evidence>
<dbReference type="CDD" id="cd00586">
    <property type="entry name" value="4HBT"/>
    <property type="match status" value="1"/>
</dbReference>
<evidence type="ECO:0008006" key="3">
    <source>
        <dbReference type="Google" id="ProtNLM"/>
    </source>
</evidence>
<organism evidence="1 2">
    <name type="scientific">Syntrophotalea acetylenivorans</name>
    <dbReference type="NCBI Taxonomy" id="1842532"/>
    <lineage>
        <taxon>Bacteria</taxon>
        <taxon>Pseudomonadati</taxon>
        <taxon>Thermodesulfobacteriota</taxon>
        <taxon>Desulfuromonadia</taxon>
        <taxon>Desulfuromonadales</taxon>
        <taxon>Syntrophotaleaceae</taxon>
        <taxon>Syntrophotalea</taxon>
    </lineage>
</organism>
<reference evidence="1 2" key="1">
    <citation type="journal article" date="2017" name="Genome Announc.">
        <title>Complete Genome Sequences of Two Acetylene-Fermenting Pelobacter acetylenicus Strains.</title>
        <authorList>
            <person name="Sutton J.M."/>
            <person name="Baesman S.M."/>
            <person name="Fierst J.L."/>
            <person name="Poret-Peterson A.T."/>
            <person name="Oremland R.S."/>
            <person name="Dunlap D.S."/>
            <person name="Akob D.M."/>
        </authorList>
    </citation>
    <scope>NUCLEOTIDE SEQUENCE [LARGE SCALE GENOMIC DNA]</scope>
    <source>
        <strain evidence="1 2">SFB93</strain>
    </source>
</reference>
<sequence>MEPFVHNRIVTINDTDMFGVVYYLNYLQWCAEARELFAFRYVEGFPEKHLISVVDMDTKYFAPARLKEEIAIQVHLDFTDRKTTHHMYFDLRRNSDGKQIATHWQTLLFTSLNGKILKLPEQAVELIERCRPKS</sequence>
<dbReference type="Gene3D" id="3.10.129.10">
    <property type="entry name" value="Hotdog Thioesterase"/>
    <property type="match status" value="1"/>
</dbReference>
<dbReference type="Proteomes" id="UP000182517">
    <property type="component" value="Chromosome"/>
</dbReference>